<comment type="caution">
    <text evidence="2">The sequence shown here is derived from an EMBL/GenBank/DDBJ whole genome shotgun (WGS) entry which is preliminary data.</text>
</comment>
<organism evidence="2 3">
    <name type="scientific">Alternaria tenuissima</name>
    <dbReference type="NCBI Taxonomy" id="119927"/>
    <lineage>
        <taxon>Eukaryota</taxon>
        <taxon>Fungi</taxon>
        <taxon>Dikarya</taxon>
        <taxon>Ascomycota</taxon>
        <taxon>Pezizomycotina</taxon>
        <taxon>Dothideomycetes</taxon>
        <taxon>Pleosporomycetidae</taxon>
        <taxon>Pleosporales</taxon>
        <taxon>Pleosporineae</taxon>
        <taxon>Pleosporaceae</taxon>
        <taxon>Alternaria</taxon>
        <taxon>Alternaria sect. Alternaria</taxon>
        <taxon>Alternaria alternata complex</taxon>
    </lineage>
</organism>
<gene>
    <name evidence="2" type="ORF">AA0114_g5175</name>
</gene>
<keyword evidence="1" id="KW-0812">Transmembrane</keyword>
<accession>A0A4Q4MJT5</accession>
<dbReference type="Proteomes" id="UP000292402">
    <property type="component" value="Unassembled WGS sequence"/>
</dbReference>
<dbReference type="AlphaFoldDB" id="A0A4Q4MJT5"/>
<feature type="transmembrane region" description="Helical" evidence="1">
    <location>
        <begin position="567"/>
        <end position="592"/>
    </location>
</feature>
<reference evidence="3" key="1">
    <citation type="journal article" date="2019" name="bioRxiv">
        <title>Genomics, evolutionary history and diagnostics of the Alternaria alternata species group including apple and Asian pear pathotypes.</title>
        <authorList>
            <person name="Armitage A.D."/>
            <person name="Cockerton H.M."/>
            <person name="Sreenivasaprasad S."/>
            <person name="Woodhall J.W."/>
            <person name="Lane C.R."/>
            <person name="Harrison R.J."/>
            <person name="Clarkson J.P."/>
        </authorList>
    </citation>
    <scope>NUCLEOTIDE SEQUENCE [LARGE SCALE GENOMIC DNA]</scope>
    <source>
        <strain evidence="3">FERA 1082</strain>
    </source>
</reference>
<keyword evidence="1" id="KW-1133">Transmembrane helix</keyword>
<sequence>MNRDNFQLESNDTDILLKSIGSDDVHTAPLPKSTDEVRQGWPALPRRVETPFYKRLTDLAVDLVLFSCSVAFFAFALAVIKYDKAPVDSDDVPAQTLLSAAKYGPTVFPILFAAVLGRATHAVLRWRLESGERCGILDVLAGSTSLTSTVVSLLQLRMVTFLGLFLATIWTLSPIGGQASFRQVTMGNKTFDRTTRFDYMVPDGFLQFNDGSDRPAWWRVIDNLFNAALIGPATTKSSPRDLWGNVKIPFIEALEETASVDKDGWLKVYTDQNTSTSFASLVGVPMTGLNGKDTVSMSMKLQTFYLVLDCKGIPRWRHDVWQPIAAFNASSKNAQMSWNDNARVVITTNWTAHGPERQVPFQFYYGSLWWNATNGNLQCQITTTYVEVEIFCPTGTTCAASKIRRSLLNHPHGARTQFDFVTSIGSPNWEVFAAYFLSTFENGRRYFPTMLDLYLIAPEDPLLALQTANESYADGTEEFFDYTPAMNRAYSLNLGQLFNAYWTCMNGVYALSGGLTNLTSYVDAHTTFDGLVINPSKTDTERLKTRAWSTVGTKYTEEIVIQADKGWATVLAFASTLLILASLVPAVFRAFVTNGPDIMMNMSSLAMRDNPYIALPSPGSFLEASERARFLKDVKIRFGDAKSTSEVGRLTVGSVGDSEGWTIKRVKRHRLCE</sequence>
<keyword evidence="1" id="KW-0472">Membrane</keyword>
<feature type="transmembrane region" description="Helical" evidence="1">
    <location>
        <begin position="59"/>
        <end position="80"/>
    </location>
</feature>
<proteinExistence type="predicted"/>
<protein>
    <submittedName>
        <fullName evidence="2">Uncharacterized protein</fullName>
    </submittedName>
</protein>
<evidence type="ECO:0000313" key="2">
    <source>
        <dbReference type="EMBL" id="RYN52239.1"/>
    </source>
</evidence>
<feature type="transmembrane region" description="Helical" evidence="1">
    <location>
        <begin position="154"/>
        <end position="173"/>
    </location>
</feature>
<dbReference type="EMBL" id="PDXA01000014">
    <property type="protein sequence ID" value="RYN52239.1"/>
    <property type="molecule type" value="Genomic_DNA"/>
</dbReference>
<name>A0A4Q4MJT5_9PLEO</name>
<feature type="transmembrane region" description="Helical" evidence="1">
    <location>
        <begin position="100"/>
        <end position="117"/>
    </location>
</feature>
<evidence type="ECO:0000256" key="1">
    <source>
        <dbReference type="SAM" id="Phobius"/>
    </source>
</evidence>
<evidence type="ECO:0000313" key="3">
    <source>
        <dbReference type="Proteomes" id="UP000292402"/>
    </source>
</evidence>